<dbReference type="Proteomes" id="UP001208540">
    <property type="component" value="Unassembled WGS sequence"/>
</dbReference>
<accession>A0AAW5VKM8</accession>
<gene>
    <name evidence="1" type="ORF">ND861_04945</name>
    <name evidence="2" type="ORF">ND862_08280</name>
</gene>
<reference evidence="2 4" key="1">
    <citation type="submission" date="2022-06" db="EMBL/GenBank/DDBJ databases">
        <title>Leptospira isolates from biofilms formed at urban environments.</title>
        <authorList>
            <person name="Ribeiro P.S."/>
            <person name="Sousa T."/>
            <person name="Carvalho N."/>
            <person name="Aburjaile F."/>
            <person name="Neves F."/>
            <person name="Oliveira D."/>
            <person name="Blanco L."/>
            <person name="Lima J."/>
            <person name="Costa F."/>
            <person name="Brenig B."/>
            <person name="Soares S."/>
            <person name="Ramos R."/>
            <person name="Goes-Neto A."/>
            <person name="Matiuzzi M."/>
            <person name="Azevedo V."/>
            <person name="Ristow P."/>
        </authorList>
    </citation>
    <scope>NUCLEOTIDE SEQUENCE</scope>
    <source>
        <strain evidence="1 4">VSF19</strain>
        <strain evidence="2">VSF20</strain>
    </source>
</reference>
<keyword evidence="4" id="KW-1185">Reference proteome</keyword>
<dbReference type="EMBL" id="JAMQPM010000002">
    <property type="protein sequence ID" value="MCW7525685.1"/>
    <property type="molecule type" value="Genomic_DNA"/>
</dbReference>
<evidence type="ECO:0000313" key="1">
    <source>
        <dbReference type="EMBL" id="MCW7525685.1"/>
    </source>
</evidence>
<dbReference type="EMBL" id="JAMQPL010000002">
    <property type="protein sequence ID" value="MCW7530201.1"/>
    <property type="molecule type" value="Genomic_DNA"/>
</dbReference>
<comment type="caution">
    <text evidence="2">The sequence shown here is derived from an EMBL/GenBank/DDBJ whole genome shotgun (WGS) entry which is preliminary data.</text>
</comment>
<dbReference type="AlphaFoldDB" id="A0AAW5VKM8"/>
<dbReference type="Proteomes" id="UP001208912">
    <property type="component" value="Unassembled WGS sequence"/>
</dbReference>
<sequence length="552" mass="64690">MALVISTARRGRITKEPNPSYRNSKYFYSPFLPKFTKTTYTKPAKNLSPIDNEPIKREYTLRTLSILSTIYPKRCNCPKSLENPSLNFLRLKGKETIARCSHCHKQISITANTPFQNIKLPLAYISYTIQDQILQYPKTMTSKEIARKLGLPYKTAYYLKKRIQVFFSHLNESLREQLYKELEESSKNFRLPQEGDLKETLKNQPVAVADSVVLYSSSLRANKHRSRRFKGGTASIYASNSIGGHQIGTLVHTIGINGGMTFYKSIPLNNQHYLEKDLEETIPKNVTLFTDEGYGFLWDRPNHRSVNHSKKSNDPRYNMSRERWVSKDGVSSNGAEARNNILKQSFRSYGYISPKWSQLALNELSFLGNVRFVPELKDLLTLGGSKTVGFGDFHYSQTISTHSLSDFAYQPLTIQERGRFRDKKLINQYNEADILKYNKSYRSAILHNDYYWMNFYQKERMRNEIEYNQRAFSLYTHISPQKWYDADSISHELRMNKREITFILRKWMEYGIADIIERNERYRKVVKFKIKKVKLYYLIYSNFTEVKDYGKV</sequence>
<protein>
    <submittedName>
        <fullName evidence="2">Transposase</fullName>
    </submittedName>
</protein>
<proteinExistence type="predicted"/>
<evidence type="ECO:0000313" key="3">
    <source>
        <dbReference type="Proteomes" id="UP001208540"/>
    </source>
</evidence>
<evidence type="ECO:0000313" key="4">
    <source>
        <dbReference type="Proteomes" id="UP001208912"/>
    </source>
</evidence>
<dbReference type="RefSeq" id="WP_265351008.1">
    <property type="nucleotide sequence ID" value="NZ_JAMQPL010000002.1"/>
</dbReference>
<organism evidence="2 3">
    <name type="scientific">Leptospira soteropolitanensis</name>
    <dbReference type="NCBI Taxonomy" id="2950025"/>
    <lineage>
        <taxon>Bacteria</taxon>
        <taxon>Pseudomonadati</taxon>
        <taxon>Spirochaetota</taxon>
        <taxon>Spirochaetia</taxon>
        <taxon>Leptospirales</taxon>
        <taxon>Leptospiraceae</taxon>
        <taxon>Leptospira</taxon>
    </lineage>
</organism>
<name>A0AAW5VKM8_9LEPT</name>
<evidence type="ECO:0000313" key="2">
    <source>
        <dbReference type="EMBL" id="MCW7530201.1"/>
    </source>
</evidence>